<keyword evidence="2" id="KW-1185">Reference proteome</keyword>
<proteinExistence type="predicted"/>
<dbReference type="Proteomes" id="UP001057402">
    <property type="component" value="Chromosome 11"/>
</dbReference>
<name>A0ACB9LPA7_9MYRT</name>
<comment type="caution">
    <text evidence="1">The sequence shown here is derived from an EMBL/GenBank/DDBJ whole genome shotgun (WGS) entry which is preliminary data.</text>
</comment>
<accession>A0ACB9LPA7</accession>
<gene>
    <name evidence="1" type="ORF">MLD38_037638</name>
</gene>
<protein>
    <submittedName>
        <fullName evidence="1">Uncharacterized protein</fullName>
    </submittedName>
</protein>
<dbReference type="EMBL" id="CM042890">
    <property type="protein sequence ID" value="KAI4312848.1"/>
    <property type="molecule type" value="Genomic_DNA"/>
</dbReference>
<reference evidence="2" key="1">
    <citation type="journal article" date="2023" name="Front. Plant Sci.">
        <title>Chromosomal-level genome assembly of Melastoma candidum provides insights into trichome evolution.</title>
        <authorList>
            <person name="Zhong Y."/>
            <person name="Wu W."/>
            <person name="Sun C."/>
            <person name="Zou P."/>
            <person name="Liu Y."/>
            <person name="Dai S."/>
            <person name="Zhou R."/>
        </authorList>
    </citation>
    <scope>NUCLEOTIDE SEQUENCE [LARGE SCALE GENOMIC DNA]</scope>
</reference>
<organism evidence="1 2">
    <name type="scientific">Melastoma candidum</name>
    <dbReference type="NCBI Taxonomy" id="119954"/>
    <lineage>
        <taxon>Eukaryota</taxon>
        <taxon>Viridiplantae</taxon>
        <taxon>Streptophyta</taxon>
        <taxon>Embryophyta</taxon>
        <taxon>Tracheophyta</taxon>
        <taxon>Spermatophyta</taxon>
        <taxon>Magnoliopsida</taxon>
        <taxon>eudicotyledons</taxon>
        <taxon>Gunneridae</taxon>
        <taxon>Pentapetalae</taxon>
        <taxon>rosids</taxon>
        <taxon>malvids</taxon>
        <taxon>Myrtales</taxon>
        <taxon>Melastomataceae</taxon>
        <taxon>Melastomatoideae</taxon>
        <taxon>Melastomateae</taxon>
        <taxon>Melastoma</taxon>
    </lineage>
</organism>
<evidence type="ECO:0000313" key="2">
    <source>
        <dbReference type="Proteomes" id="UP001057402"/>
    </source>
</evidence>
<evidence type="ECO:0000313" key="1">
    <source>
        <dbReference type="EMBL" id="KAI4312848.1"/>
    </source>
</evidence>
<sequence>MLKSSGIAASQPQQEYCWLTVASSGRTDRSLESRGRVTNHAVKVYLIVHGLFNALSFLRLLWAFFNNIYTIWIANSFARLFPLLLSGALPLVKVEEISHTIDLENLTIQNCVQFSGPLPATSLITNTKFEVCRSKKVQVVSSFSLWLNRIKLEEGVTGTPQPTDSIVVHENVEFFWTTYRAHPFKGIITSVHDTASSVIRTISNQQ</sequence>